<dbReference type="VEuPathDB" id="FungiDB:PYU1_G009200"/>
<keyword evidence="2" id="KW-1185">Reference proteome</keyword>
<dbReference type="eggNOG" id="ENOG502QVZ3">
    <property type="taxonomic scope" value="Eukaryota"/>
</dbReference>
<dbReference type="InParanoid" id="K3WW70"/>
<dbReference type="AlphaFoldDB" id="K3WW70"/>
<dbReference type="STRING" id="431595.K3WW70"/>
<evidence type="ECO:0000313" key="2">
    <source>
        <dbReference type="Proteomes" id="UP000019132"/>
    </source>
</evidence>
<organism evidence="1 2">
    <name type="scientific">Globisporangium ultimum (strain ATCC 200006 / CBS 805.95 / DAOM BR144)</name>
    <name type="common">Pythium ultimum</name>
    <dbReference type="NCBI Taxonomy" id="431595"/>
    <lineage>
        <taxon>Eukaryota</taxon>
        <taxon>Sar</taxon>
        <taxon>Stramenopiles</taxon>
        <taxon>Oomycota</taxon>
        <taxon>Peronosporomycetes</taxon>
        <taxon>Pythiales</taxon>
        <taxon>Pythiaceae</taxon>
        <taxon>Globisporangium</taxon>
    </lineage>
</organism>
<proteinExistence type="predicted"/>
<sequence length="90" mass="10664">MNAVEEINAKIVKNGQIEVRLMDLHTQRVLGAQFNQAQEIWKCVGQECRSEVSIWNNKCDKCFRKRMFGPSRVCIKDRDWLCSIERRIQH</sequence>
<evidence type="ECO:0000313" key="1">
    <source>
        <dbReference type="EnsemblProtists" id="PYU1_T009218"/>
    </source>
</evidence>
<dbReference type="Proteomes" id="UP000019132">
    <property type="component" value="Unassembled WGS sequence"/>
</dbReference>
<protein>
    <submittedName>
        <fullName evidence="1">Uncharacterized protein</fullName>
    </submittedName>
</protein>
<name>K3WW70_GLOUD</name>
<dbReference type="EMBL" id="GL376632">
    <property type="status" value="NOT_ANNOTATED_CDS"/>
    <property type="molecule type" value="Genomic_DNA"/>
</dbReference>
<accession>K3WW70</accession>
<reference evidence="2" key="1">
    <citation type="journal article" date="2010" name="Genome Biol.">
        <title>Genome sequence of the necrotrophic plant pathogen Pythium ultimum reveals original pathogenicity mechanisms and effector repertoire.</title>
        <authorList>
            <person name="Levesque C.A."/>
            <person name="Brouwer H."/>
            <person name="Cano L."/>
            <person name="Hamilton J.P."/>
            <person name="Holt C."/>
            <person name="Huitema E."/>
            <person name="Raffaele S."/>
            <person name="Robideau G.P."/>
            <person name="Thines M."/>
            <person name="Win J."/>
            <person name="Zerillo M.M."/>
            <person name="Beakes G.W."/>
            <person name="Boore J.L."/>
            <person name="Busam D."/>
            <person name="Dumas B."/>
            <person name="Ferriera S."/>
            <person name="Fuerstenberg S.I."/>
            <person name="Gachon C.M."/>
            <person name="Gaulin E."/>
            <person name="Govers F."/>
            <person name="Grenville-Briggs L."/>
            <person name="Horner N."/>
            <person name="Hostetler J."/>
            <person name="Jiang R.H."/>
            <person name="Johnson J."/>
            <person name="Krajaejun T."/>
            <person name="Lin H."/>
            <person name="Meijer H.J."/>
            <person name="Moore B."/>
            <person name="Morris P."/>
            <person name="Phuntmart V."/>
            <person name="Puiu D."/>
            <person name="Shetty J."/>
            <person name="Stajich J.E."/>
            <person name="Tripathy S."/>
            <person name="Wawra S."/>
            <person name="van West P."/>
            <person name="Whitty B.R."/>
            <person name="Coutinho P.M."/>
            <person name="Henrissat B."/>
            <person name="Martin F."/>
            <person name="Thomas P.D."/>
            <person name="Tyler B.M."/>
            <person name="De Vries R.P."/>
            <person name="Kamoun S."/>
            <person name="Yandell M."/>
            <person name="Tisserat N."/>
            <person name="Buell C.R."/>
        </authorList>
    </citation>
    <scope>NUCLEOTIDE SEQUENCE</scope>
    <source>
        <strain evidence="2">DAOM:BR144</strain>
    </source>
</reference>
<reference evidence="2" key="2">
    <citation type="submission" date="2010-04" db="EMBL/GenBank/DDBJ databases">
        <authorList>
            <person name="Buell R."/>
            <person name="Hamilton J."/>
            <person name="Hostetler J."/>
        </authorList>
    </citation>
    <scope>NUCLEOTIDE SEQUENCE [LARGE SCALE GENOMIC DNA]</scope>
    <source>
        <strain evidence="2">DAOM:BR144</strain>
    </source>
</reference>
<dbReference type="HOGENOM" id="CLU_2445663_0_0_1"/>
<dbReference type="EnsemblProtists" id="PYU1_T009218">
    <property type="protein sequence ID" value="PYU1_T009218"/>
    <property type="gene ID" value="PYU1_G009200"/>
</dbReference>
<reference evidence="1" key="3">
    <citation type="submission" date="2015-02" db="UniProtKB">
        <authorList>
            <consortium name="EnsemblProtists"/>
        </authorList>
    </citation>
    <scope>IDENTIFICATION</scope>
    <source>
        <strain evidence="1">DAOM BR144</strain>
    </source>
</reference>